<feature type="region of interest" description="Disordered" evidence="1">
    <location>
        <begin position="1"/>
        <end position="43"/>
    </location>
</feature>
<evidence type="ECO:0000313" key="3">
    <source>
        <dbReference type="Proteomes" id="UP000729402"/>
    </source>
</evidence>
<organism evidence="2 3">
    <name type="scientific">Zizania palustris</name>
    <name type="common">Northern wild rice</name>
    <dbReference type="NCBI Taxonomy" id="103762"/>
    <lineage>
        <taxon>Eukaryota</taxon>
        <taxon>Viridiplantae</taxon>
        <taxon>Streptophyta</taxon>
        <taxon>Embryophyta</taxon>
        <taxon>Tracheophyta</taxon>
        <taxon>Spermatophyta</taxon>
        <taxon>Magnoliopsida</taxon>
        <taxon>Liliopsida</taxon>
        <taxon>Poales</taxon>
        <taxon>Poaceae</taxon>
        <taxon>BOP clade</taxon>
        <taxon>Oryzoideae</taxon>
        <taxon>Oryzeae</taxon>
        <taxon>Zizaniinae</taxon>
        <taxon>Zizania</taxon>
    </lineage>
</organism>
<reference evidence="2" key="1">
    <citation type="journal article" date="2021" name="bioRxiv">
        <title>Whole Genome Assembly and Annotation of Northern Wild Rice, Zizania palustris L., Supports a Whole Genome Duplication in the Zizania Genus.</title>
        <authorList>
            <person name="Haas M."/>
            <person name="Kono T."/>
            <person name="Macchietto M."/>
            <person name="Millas R."/>
            <person name="McGilp L."/>
            <person name="Shao M."/>
            <person name="Duquette J."/>
            <person name="Hirsch C.N."/>
            <person name="Kimball J."/>
        </authorList>
    </citation>
    <scope>NUCLEOTIDE SEQUENCE</scope>
    <source>
        <tissue evidence="2">Fresh leaf tissue</tissue>
    </source>
</reference>
<name>A0A8J5WLD9_ZIZPA</name>
<gene>
    <name evidence="2" type="ORF">GUJ93_ZPchr0011g27154</name>
</gene>
<dbReference type="EMBL" id="JAAALK010000081">
    <property type="protein sequence ID" value="KAG8090666.1"/>
    <property type="molecule type" value="Genomic_DNA"/>
</dbReference>
<accession>A0A8J5WLD9</accession>
<reference evidence="2" key="2">
    <citation type="submission" date="2021-02" db="EMBL/GenBank/DDBJ databases">
        <authorList>
            <person name="Kimball J.A."/>
            <person name="Haas M.W."/>
            <person name="Macchietto M."/>
            <person name="Kono T."/>
            <person name="Duquette J."/>
            <person name="Shao M."/>
        </authorList>
    </citation>
    <scope>NUCLEOTIDE SEQUENCE</scope>
    <source>
        <tissue evidence="2">Fresh leaf tissue</tissue>
    </source>
</reference>
<sequence>MAMVPVYPFTRGRRQSGHALAGSPALGVAPRRRSVPPLSPALGAVPRAARSGRHRLLLPPALGAAPLAGAQLRPSRQRSALSRAPPGLAATASCSHQCSAPSRAPPALAVAASCSRHRDEAASVLTSLWPASVPIQSHCRG</sequence>
<dbReference type="AlphaFoldDB" id="A0A8J5WLD9"/>
<dbReference type="Proteomes" id="UP000729402">
    <property type="component" value="Unassembled WGS sequence"/>
</dbReference>
<proteinExistence type="predicted"/>
<feature type="region of interest" description="Disordered" evidence="1">
    <location>
        <begin position="68"/>
        <end position="102"/>
    </location>
</feature>
<comment type="caution">
    <text evidence="2">The sequence shown here is derived from an EMBL/GenBank/DDBJ whole genome shotgun (WGS) entry which is preliminary data.</text>
</comment>
<keyword evidence="3" id="KW-1185">Reference proteome</keyword>
<protein>
    <submittedName>
        <fullName evidence="2">Uncharacterized protein</fullName>
    </submittedName>
</protein>
<evidence type="ECO:0000256" key="1">
    <source>
        <dbReference type="SAM" id="MobiDB-lite"/>
    </source>
</evidence>
<evidence type="ECO:0000313" key="2">
    <source>
        <dbReference type="EMBL" id="KAG8090666.1"/>
    </source>
</evidence>